<reference evidence="11 12" key="1">
    <citation type="submission" date="2023-07" db="EMBL/GenBank/DDBJ databases">
        <title>Genomic Encyclopedia of Type Strains, Phase IV (KMG-IV): sequencing the most valuable type-strain genomes for metagenomic binning, comparative biology and taxonomic classification.</title>
        <authorList>
            <person name="Goeker M."/>
        </authorList>
    </citation>
    <scope>NUCLEOTIDE SEQUENCE [LARGE SCALE GENOMIC DNA]</scope>
    <source>
        <strain evidence="11 12">NIO-1023</strain>
    </source>
</reference>
<evidence type="ECO:0000259" key="10">
    <source>
        <dbReference type="PROSITE" id="PS51779"/>
    </source>
</evidence>
<dbReference type="GO" id="GO:0051301">
    <property type="term" value="P:cell division"/>
    <property type="evidence" value="ECO:0007669"/>
    <property type="project" value="UniProtKB-KW"/>
</dbReference>
<evidence type="ECO:0000313" key="12">
    <source>
        <dbReference type="Proteomes" id="UP001232163"/>
    </source>
</evidence>
<proteinExistence type="predicted"/>
<keyword evidence="3 11" id="KW-0132">Cell division</keyword>
<evidence type="ECO:0000256" key="8">
    <source>
        <dbReference type="SAM" id="MobiDB-lite"/>
    </source>
</evidence>
<keyword evidence="12" id="KW-1185">Reference proteome</keyword>
<evidence type="ECO:0000256" key="4">
    <source>
        <dbReference type="ARBA" id="ARBA00022692"/>
    </source>
</evidence>
<name>A0ABT9M8X3_9DEIO</name>
<dbReference type="Gene3D" id="3.10.20.310">
    <property type="entry name" value="membrane protein fhac"/>
    <property type="match status" value="1"/>
</dbReference>
<dbReference type="PANTHER" id="PTHR35851:SF1">
    <property type="entry name" value="CELL DIVISION PROTEIN FTSQ"/>
    <property type="match status" value="1"/>
</dbReference>
<dbReference type="InterPro" id="IPR034746">
    <property type="entry name" value="POTRA"/>
</dbReference>
<keyword evidence="4 9" id="KW-0812">Transmembrane</keyword>
<evidence type="ECO:0000256" key="6">
    <source>
        <dbReference type="ARBA" id="ARBA00023136"/>
    </source>
</evidence>
<feature type="transmembrane region" description="Helical" evidence="9">
    <location>
        <begin position="49"/>
        <end position="69"/>
    </location>
</feature>
<evidence type="ECO:0000256" key="5">
    <source>
        <dbReference type="ARBA" id="ARBA00022989"/>
    </source>
</evidence>
<feature type="region of interest" description="Disordered" evidence="8">
    <location>
        <begin position="1"/>
        <end position="40"/>
    </location>
</feature>
<evidence type="ECO:0000256" key="3">
    <source>
        <dbReference type="ARBA" id="ARBA00022618"/>
    </source>
</evidence>
<keyword evidence="5 9" id="KW-1133">Transmembrane helix</keyword>
<evidence type="ECO:0000256" key="9">
    <source>
        <dbReference type="SAM" id="Phobius"/>
    </source>
</evidence>
<dbReference type="PROSITE" id="PS51779">
    <property type="entry name" value="POTRA"/>
    <property type="match status" value="1"/>
</dbReference>
<evidence type="ECO:0000256" key="7">
    <source>
        <dbReference type="ARBA" id="ARBA00023306"/>
    </source>
</evidence>
<evidence type="ECO:0000313" key="11">
    <source>
        <dbReference type="EMBL" id="MDP9763024.1"/>
    </source>
</evidence>
<accession>A0ABT9M8X3</accession>
<feature type="domain" description="POTRA" evidence="10">
    <location>
        <begin position="69"/>
        <end position="136"/>
    </location>
</feature>
<organism evidence="11 12">
    <name type="scientific">Deinococcus enclensis</name>
    <dbReference type="NCBI Taxonomy" id="1049582"/>
    <lineage>
        <taxon>Bacteria</taxon>
        <taxon>Thermotogati</taxon>
        <taxon>Deinococcota</taxon>
        <taxon>Deinococci</taxon>
        <taxon>Deinococcales</taxon>
        <taxon>Deinococcaceae</taxon>
        <taxon>Deinococcus</taxon>
    </lineage>
</organism>
<dbReference type="InterPro" id="IPR013685">
    <property type="entry name" value="POTRA_FtsQ_type"/>
</dbReference>
<keyword evidence="7" id="KW-0131">Cell cycle</keyword>
<dbReference type="Proteomes" id="UP001232163">
    <property type="component" value="Unassembled WGS sequence"/>
</dbReference>
<dbReference type="InterPro" id="IPR026579">
    <property type="entry name" value="FtsQ"/>
</dbReference>
<dbReference type="RefSeq" id="WP_307463733.1">
    <property type="nucleotide sequence ID" value="NZ_JAURUR010000001.1"/>
</dbReference>
<dbReference type="EMBL" id="JAURUR010000001">
    <property type="protein sequence ID" value="MDP9763024.1"/>
    <property type="molecule type" value="Genomic_DNA"/>
</dbReference>
<keyword evidence="2" id="KW-1003">Cell membrane</keyword>
<dbReference type="Pfam" id="PF08478">
    <property type="entry name" value="POTRA_1"/>
    <property type="match status" value="1"/>
</dbReference>
<gene>
    <name evidence="11" type="ORF">QO006_000437</name>
</gene>
<comment type="subcellular location">
    <subcellularLocation>
        <location evidence="1">Membrane</location>
    </subcellularLocation>
</comment>
<evidence type="ECO:0000256" key="1">
    <source>
        <dbReference type="ARBA" id="ARBA00004370"/>
    </source>
</evidence>
<dbReference type="PANTHER" id="PTHR35851">
    <property type="entry name" value="CELL DIVISION PROTEIN FTSQ"/>
    <property type="match status" value="1"/>
</dbReference>
<protein>
    <submittedName>
        <fullName evidence="11">Cell division protein FtsQ</fullName>
    </submittedName>
</protein>
<evidence type="ECO:0000256" key="2">
    <source>
        <dbReference type="ARBA" id="ARBA00022475"/>
    </source>
</evidence>
<comment type="caution">
    <text evidence="11">The sequence shown here is derived from an EMBL/GenBank/DDBJ whole genome shotgun (WGS) entry which is preliminary data.</text>
</comment>
<sequence>MPDVTGPEGTLPRNERVVPAPPTEPVNTLPDAPAELSPSPRRGWPWPRWARALVGLAAVGALAASWFALPVRTVTVSGQRMLSPQRVQALAGAPAGFGWLYYGAWRARGLLDSPWVASAVVTRRFPDRVEITVQERNPAVRWREPGGRVVALSAGGVALPGATGTEKLPLVSGWGPDRLPDALRVLSALRGYNVQSVMYSPSGLTVKLEKGSVWSGDLPSLLKYAGSISMYPNQHISIYPWGVSVQE</sequence>
<keyword evidence="6 9" id="KW-0472">Membrane</keyword>